<reference evidence="1" key="1">
    <citation type="submission" date="2018-01" db="EMBL/GenBank/DDBJ databases">
        <authorList>
            <person name="Krukenberg V."/>
        </authorList>
    </citation>
    <scope>NUCLEOTIDE SEQUENCE</scope>
    <source>
        <strain evidence="1">E20ANME2</strain>
    </source>
</reference>
<evidence type="ECO:0000313" key="2">
    <source>
        <dbReference type="Proteomes" id="UP000248329"/>
    </source>
</evidence>
<protein>
    <submittedName>
        <fullName evidence="1">Restriction endonuclease</fullName>
    </submittedName>
</protein>
<keyword evidence="1" id="KW-0540">Nuclease</keyword>
<dbReference type="EMBL" id="PQXF01000006">
    <property type="protein sequence ID" value="PXF61233.1"/>
    <property type="molecule type" value="Genomic_DNA"/>
</dbReference>
<comment type="caution">
    <text evidence="1">The sequence shown here is derived from an EMBL/GenBank/DDBJ whole genome shotgun (WGS) entry which is preliminary data.</text>
</comment>
<sequence length="281" mass="31897">MKENIGPKFLRFVIPVIDVLKKLGGSGKVSEVQDAVIELLDIPENELEETLKSGDSRVRNQIAWARFYLSKSGYLESSRRGVWTLTEKGLKSELNDKDIHSMFKDVQGRFDRSQDVKQINVEYEETIDIYNHRKELLNRLQSLPPEGFERICQRLLRESGFQQVKVTGKTGDGGIDGHGILEINPLVSFKVIFQCKRYQGTVSASQVRDFRGAMMGRADKGIIITTGRFSLDAKGEAVRDGVPPIELVDGEKMIDMFENIELGLIPKTVYEIDDSFFEEFK</sequence>
<accession>A0AC61L4K7</accession>
<dbReference type="Proteomes" id="UP000248329">
    <property type="component" value="Unassembled WGS sequence"/>
</dbReference>
<proteinExistence type="predicted"/>
<organism evidence="1 2">
    <name type="scientific">Candidatus Methanogaster sp</name>
    <dbReference type="NCBI Taxonomy" id="3386292"/>
    <lineage>
        <taxon>Archaea</taxon>
        <taxon>Methanobacteriati</taxon>
        <taxon>Methanobacteriota</taxon>
        <taxon>Stenosarchaea group</taxon>
        <taxon>Methanomicrobia</taxon>
        <taxon>Methanosarcinales</taxon>
        <taxon>ANME-2 cluster</taxon>
        <taxon>Candidatus Methanogasteraceae</taxon>
        <taxon>Candidatus Methanogaster</taxon>
    </lineage>
</organism>
<gene>
    <name evidence="1" type="ORF">C4B59_04580</name>
</gene>
<keyword evidence="1" id="KW-0378">Hydrolase</keyword>
<evidence type="ECO:0000313" key="1">
    <source>
        <dbReference type="EMBL" id="PXF61233.1"/>
    </source>
</evidence>
<keyword evidence="1" id="KW-0255">Endonuclease</keyword>
<name>A0AC61L4K7_9EURY</name>